<dbReference type="Proteomes" id="UP000214880">
    <property type="component" value="Unassembled WGS sequence"/>
</dbReference>
<organism evidence="1 2">
    <name type="scientific">Dendrosporobacter quercicolus</name>
    <dbReference type="NCBI Taxonomy" id="146817"/>
    <lineage>
        <taxon>Bacteria</taxon>
        <taxon>Bacillati</taxon>
        <taxon>Bacillota</taxon>
        <taxon>Negativicutes</taxon>
        <taxon>Selenomonadales</taxon>
        <taxon>Sporomusaceae</taxon>
        <taxon>Dendrosporobacter</taxon>
    </lineage>
</organism>
<reference evidence="1 2" key="1">
    <citation type="submission" date="2016-10" db="EMBL/GenBank/DDBJ databases">
        <authorList>
            <person name="de Groot N.N."/>
        </authorList>
    </citation>
    <scope>NUCLEOTIDE SEQUENCE [LARGE SCALE GENOMIC DNA]</scope>
    <source>
        <strain evidence="1 2">DSM 1736</strain>
    </source>
</reference>
<name>A0A1G9T802_9FIRM</name>
<keyword evidence="2" id="KW-1185">Reference proteome</keyword>
<accession>A0A1G9T802</accession>
<dbReference type="InterPro" id="IPR007325">
    <property type="entry name" value="KFase/CYL"/>
</dbReference>
<dbReference type="PANTHER" id="PTHR31118:SF12">
    <property type="entry name" value="CYCLASE-LIKE PROTEIN 2"/>
    <property type="match status" value="1"/>
</dbReference>
<dbReference type="OrthoDB" id="9796085at2"/>
<gene>
    <name evidence="1" type="ORF">SAMN04488502_104247</name>
</gene>
<proteinExistence type="predicted"/>
<dbReference type="EMBL" id="FNHB01000004">
    <property type="protein sequence ID" value="SDM43879.1"/>
    <property type="molecule type" value="Genomic_DNA"/>
</dbReference>
<evidence type="ECO:0000313" key="1">
    <source>
        <dbReference type="EMBL" id="SDM43879.1"/>
    </source>
</evidence>
<dbReference type="PANTHER" id="PTHR31118">
    <property type="entry name" value="CYCLASE-LIKE PROTEIN 2"/>
    <property type="match status" value="1"/>
</dbReference>
<dbReference type="RefSeq" id="WP_092072571.1">
    <property type="nucleotide sequence ID" value="NZ_FNHB01000004.1"/>
</dbReference>
<dbReference type="SUPFAM" id="SSF102198">
    <property type="entry name" value="Putative cyclase"/>
    <property type="match status" value="1"/>
</dbReference>
<protein>
    <submittedName>
        <fullName evidence="1">Kynurenine formamidase</fullName>
    </submittedName>
</protein>
<dbReference type="Pfam" id="PF04199">
    <property type="entry name" value="Cyclase"/>
    <property type="match status" value="1"/>
</dbReference>
<dbReference type="GO" id="GO:0004061">
    <property type="term" value="F:arylformamidase activity"/>
    <property type="evidence" value="ECO:0007669"/>
    <property type="project" value="InterPro"/>
</dbReference>
<evidence type="ECO:0000313" key="2">
    <source>
        <dbReference type="Proteomes" id="UP000214880"/>
    </source>
</evidence>
<dbReference type="AlphaFoldDB" id="A0A1G9T802"/>
<dbReference type="Gene3D" id="3.50.30.50">
    <property type="entry name" value="Putative cyclase"/>
    <property type="match status" value="1"/>
</dbReference>
<dbReference type="GO" id="GO:0019441">
    <property type="term" value="P:L-tryptophan catabolic process to kynurenine"/>
    <property type="evidence" value="ECO:0007669"/>
    <property type="project" value="InterPro"/>
</dbReference>
<sequence>MKIYDISLPIACDMPVYKGKPDKRPVLSVASDFTIGPVYESKLEMNLHTGTHLDAALHIFPGGGTIDKIPLTSVVNKCSVLDLRQVTEKITAADLAVRPIAGGDFVLLKTRNSYEQILEGQFIYLTGGGAEYLVNCGVAGAGIDALGIERNQPGHPAHRLLLGAGLPVLEGLNLKEPPAGRYLLVAAPLNIIGAEAAPVRALLLPLPKEWQCLE</sequence>
<dbReference type="STRING" id="146817.SAMN04488502_104247"/>
<dbReference type="InterPro" id="IPR037175">
    <property type="entry name" value="KFase_sf"/>
</dbReference>